<dbReference type="InterPro" id="IPR000500">
    <property type="entry name" value="Connexin"/>
</dbReference>
<evidence type="ECO:0000256" key="5">
    <source>
        <dbReference type="ARBA" id="ARBA00022475"/>
    </source>
</evidence>
<protein>
    <recommendedName>
        <fullName evidence="13">Gap junction protein</fullName>
    </recommendedName>
</protein>
<comment type="similarity">
    <text evidence="13">Belongs to the connexin family.</text>
</comment>
<dbReference type="PANTHER" id="PTHR11984:SF20">
    <property type="entry name" value="GAP JUNCTION BETA-1 PROTEIN"/>
    <property type="match status" value="1"/>
</dbReference>
<dbReference type="SMART" id="SM00369">
    <property type="entry name" value="LRR_TYP"/>
    <property type="match status" value="10"/>
</dbReference>
<keyword evidence="7 13" id="KW-0812">Transmembrane</keyword>
<dbReference type="PRINTS" id="PR00206">
    <property type="entry name" value="CONNEXIN"/>
</dbReference>
<keyword evidence="12 15" id="KW-0472">Membrane</keyword>
<dbReference type="InterPro" id="IPR003591">
    <property type="entry name" value="Leu-rich_rpt_typical-subtyp"/>
</dbReference>
<keyword evidence="8" id="KW-0677">Repeat</keyword>
<feature type="transmembrane region" description="Helical" evidence="15">
    <location>
        <begin position="1742"/>
        <end position="1763"/>
    </location>
</feature>
<keyword evidence="19" id="KW-1185">Reference proteome</keyword>
<dbReference type="Pfam" id="PF00567">
    <property type="entry name" value="TUDOR"/>
    <property type="match status" value="1"/>
</dbReference>
<dbReference type="FunFam" id="1.20.1440.80:FF:000001">
    <property type="entry name" value="Gap junction alpha-1"/>
    <property type="match status" value="1"/>
</dbReference>
<dbReference type="InterPro" id="IPR017990">
    <property type="entry name" value="Connexin_CS"/>
</dbReference>
<dbReference type="InterPro" id="IPR013092">
    <property type="entry name" value="Connexin_N"/>
</dbReference>
<comment type="function">
    <text evidence="1 13">One gap junction consists of a cluster of closely packed pairs of transmembrane channels, the connexons, through which materials of low MW diffuse from one cell to a neighboring cell.</text>
</comment>
<feature type="transmembrane region" description="Helical" evidence="15">
    <location>
        <begin position="1343"/>
        <end position="1370"/>
    </location>
</feature>
<dbReference type="InterPro" id="IPR038359">
    <property type="entry name" value="Connexin_N_sf"/>
</dbReference>
<organism evidence="18 19">
    <name type="scientific">Dissostichus mawsoni</name>
    <name type="common">Antarctic cod</name>
    <dbReference type="NCBI Taxonomy" id="36200"/>
    <lineage>
        <taxon>Eukaryota</taxon>
        <taxon>Metazoa</taxon>
        <taxon>Chordata</taxon>
        <taxon>Craniata</taxon>
        <taxon>Vertebrata</taxon>
        <taxon>Euteleostomi</taxon>
        <taxon>Actinopterygii</taxon>
        <taxon>Neopterygii</taxon>
        <taxon>Teleostei</taxon>
        <taxon>Neoteleostei</taxon>
        <taxon>Acanthomorphata</taxon>
        <taxon>Eupercaria</taxon>
        <taxon>Perciformes</taxon>
        <taxon>Notothenioidei</taxon>
        <taxon>Nototheniidae</taxon>
        <taxon>Dissostichus</taxon>
    </lineage>
</organism>
<dbReference type="GO" id="GO:0005922">
    <property type="term" value="C:connexin complex"/>
    <property type="evidence" value="ECO:0007669"/>
    <property type="project" value="InterPro"/>
</dbReference>
<feature type="transmembrane region" description="Helical" evidence="15">
    <location>
        <begin position="1290"/>
        <end position="1310"/>
    </location>
</feature>
<dbReference type="InterPro" id="IPR035437">
    <property type="entry name" value="SNase_OB-fold_sf"/>
</dbReference>
<evidence type="ECO:0000256" key="11">
    <source>
        <dbReference type="ARBA" id="ARBA00022989"/>
    </source>
</evidence>
<feature type="region of interest" description="Disordered" evidence="14">
    <location>
        <begin position="1524"/>
        <end position="1553"/>
    </location>
</feature>
<dbReference type="GO" id="GO:0007267">
    <property type="term" value="P:cell-cell signaling"/>
    <property type="evidence" value="ECO:0007669"/>
    <property type="project" value="TreeGrafter"/>
</dbReference>
<feature type="transmembrane region" description="Helical" evidence="15">
    <location>
        <begin position="1561"/>
        <end position="1579"/>
    </location>
</feature>
<keyword evidence="10" id="KW-0965">Cell junction</keyword>
<dbReference type="Gene3D" id="2.30.30.140">
    <property type="match status" value="1"/>
</dbReference>
<evidence type="ECO:0000256" key="14">
    <source>
        <dbReference type="SAM" id="MobiDB-lite"/>
    </source>
</evidence>
<gene>
    <name evidence="18" type="ORF">F7725_009919</name>
</gene>
<dbReference type="SMART" id="SM01089">
    <property type="entry name" value="Connexin_CCC"/>
    <property type="match status" value="2"/>
</dbReference>
<keyword evidence="5" id="KW-1003">Cell membrane</keyword>
<reference evidence="18 19" key="1">
    <citation type="submission" date="2020-03" db="EMBL/GenBank/DDBJ databases">
        <title>Dissostichus mawsoni Genome sequencing and assembly.</title>
        <authorList>
            <person name="Park H."/>
        </authorList>
    </citation>
    <scope>NUCLEOTIDE SEQUENCE [LARGE SCALE GENOMIC DNA]</scope>
    <source>
        <strain evidence="18">DM0001</strain>
        <tissue evidence="18">Muscle</tissue>
    </source>
</reference>
<feature type="transmembrane region" description="Helical" evidence="15">
    <location>
        <begin position="1617"/>
        <end position="1639"/>
    </location>
</feature>
<feature type="domain" description="Connexin N-terminal" evidence="16">
    <location>
        <begin position="1582"/>
        <end position="1615"/>
    </location>
</feature>
<dbReference type="SUPFAM" id="SSF52058">
    <property type="entry name" value="L domain-like"/>
    <property type="match status" value="2"/>
</dbReference>
<feature type="region of interest" description="Disordered" evidence="14">
    <location>
        <begin position="1845"/>
        <end position="1897"/>
    </location>
</feature>
<keyword evidence="11 15" id="KW-1133">Transmembrane helix</keyword>
<evidence type="ECO:0000259" key="16">
    <source>
        <dbReference type="SMART" id="SM00037"/>
    </source>
</evidence>
<evidence type="ECO:0000313" key="19">
    <source>
        <dbReference type="Proteomes" id="UP000518266"/>
    </source>
</evidence>
<evidence type="ECO:0000256" key="3">
    <source>
        <dbReference type="ARBA" id="ARBA00004651"/>
    </source>
</evidence>
<dbReference type="Pfam" id="PF00029">
    <property type="entry name" value="Connexin"/>
    <property type="match status" value="2"/>
</dbReference>
<feature type="region of interest" description="Disordered" evidence="14">
    <location>
        <begin position="767"/>
        <end position="786"/>
    </location>
</feature>
<feature type="transmembrane region" description="Helical" evidence="15">
    <location>
        <begin position="1689"/>
        <end position="1710"/>
    </location>
</feature>
<evidence type="ECO:0000259" key="17">
    <source>
        <dbReference type="SMART" id="SM01089"/>
    </source>
</evidence>
<feature type="domain" description="Connexin N-terminal" evidence="16">
    <location>
        <begin position="1255"/>
        <end position="1288"/>
    </location>
</feature>
<dbReference type="OrthoDB" id="8934037at2759"/>
<evidence type="ECO:0000256" key="9">
    <source>
        <dbReference type="ARBA" id="ARBA00022868"/>
    </source>
</evidence>
<dbReference type="PROSITE" id="PS00407">
    <property type="entry name" value="CONNEXINS_1"/>
    <property type="match status" value="2"/>
</dbReference>
<dbReference type="InterPro" id="IPR032675">
    <property type="entry name" value="LRR_dom_sf"/>
</dbReference>
<feature type="transmembrane region" description="Helical" evidence="15">
    <location>
        <begin position="1402"/>
        <end position="1426"/>
    </location>
</feature>
<comment type="subunit">
    <text evidence="4 13">A connexon is composed of a hexamer of connexins.</text>
</comment>
<evidence type="ECO:0000256" key="15">
    <source>
        <dbReference type="SAM" id="Phobius"/>
    </source>
</evidence>
<feature type="transmembrane region" description="Helical" evidence="15">
    <location>
        <begin position="1236"/>
        <end position="1253"/>
    </location>
</feature>
<evidence type="ECO:0000256" key="10">
    <source>
        <dbReference type="ARBA" id="ARBA00022949"/>
    </source>
</evidence>
<dbReference type="FunFam" id="1.20.1440.80:FF:000003">
    <property type="entry name" value="Gap junction protein"/>
    <property type="match status" value="1"/>
</dbReference>
<dbReference type="PROSITE" id="PS51450">
    <property type="entry name" value="LRR"/>
    <property type="match status" value="3"/>
</dbReference>
<comment type="subcellular location">
    <subcellularLocation>
        <location evidence="2">Cell junction</location>
        <location evidence="2">Gap junction</location>
    </subcellularLocation>
    <subcellularLocation>
        <location evidence="3 13">Cell membrane</location>
        <topology evidence="3 13">Multi-pass membrane protein</topology>
    </subcellularLocation>
</comment>
<dbReference type="Gene3D" id="1.20.1440.80">
    <property type="entry name" value="Gap junction channel protein cysteine-rich domain"/>
    <property type="match status" value="2"/>
</dbReference>
<evidence type="ECO:0000256" key="1">
    <source>
        <dbReference type="ARBA" id="ARBA00003922"/>
    </source>
</evidence>
<comment type="caution">
    <text evidence="18">The sequence shown here is derived from an EMBL/GenBank/DDBJ whole genome shotgun (WGS) entry which is preliminary data.</text>
</comment>
<dbReference type="Pfam" id="PF13855">
    <property type="entry name" value="LRR_8"/>
    <property type="match status" value="2"/>
</dbReference>
<dbReference type="PROSITE" id="PS00408">
    <property type="entry name" value="CONNEXINS_2"/>
    <property type="match status" value="2"/>
</dbReference>
<keyword evidence="6" id="KW-0433">Leucine-rich repeat</keyword>
<dbReference type="Gene3D" id="3.80.10.10">
    <property type="entry name" value="Ribonuclease Inhibitor"/>
    <property type="match status" value="4"/>
</dbReference>
<feature type="transmembrane region" description="Helical" evidence="15">
    <location>
        <begin position="582"/>
        <end position="605"/>
    </location>
</feature>
<dbReference type="Gene3D" id="2.40.50.90">
    <property type="match status" value="1"/>
</dbReference>
<accession>A0A7J5XMF9</accession>
<dbReference type="PANTHER" id="PTHR11984">
    <property type="entry name" value="CONNEXIN"/>
    <property type="match status" value="1"/>
</dbReference>
<dbReference type="InterPro" id="IPR002999">
    <property type="entry name" value="Tudor"/>
</dbReference>
<evidence type="ECO:0000313" key="18">
    <source>
        <dbReference type="EMBL" id="KAF3838151.1"/>
    </source>
</evidence>
<feature type="domain" description="Connexin cysteine-rich" evidence="17">
    <location>
        <begin position="1699"/>
        <end position="1765"/>
    </location>
</feature>
<dbReference type="Pfam" id="PF00560">
    <property type="entry name" value="LRR_1"/>
    <property type="match status" value="1"/>
</dbReference>
<evidence type="ECO:0000256" key="4">
    <source>
        <dbReference type="ARBA" id="ARBA00011455"/>
    </source>
</evidence>
<keyword evidence="9 13" id="KW-0303">Gap junction</keyword>
<dbReference type="EMBL" id="JAAKFY010000022">
    <property type="protein sequence ID" value="KAF3838151.1"/>
    <property type="molecule type" value="Genomic_DNA"/>
</dbReference>
<dbReference type="GO" id="GO:0005243">
    <property type="term" value="F:gap junction channel activity"/>
    <property type="evidence" value="ECO:0007669"/>
    <property type="project" value="TreeGrafter"/>
</dbReference>
<sequence>MSSGSSSGTVEQQQNQQQIEDVGHDLYITGLTHHKPKEQSWNNQNLYSVPLDLDVRLRRLDLSNNFITQLHTLALPYLEQLDLSANQLDLISEGAFENLTHLEELNLSRNALNNNLGSNVKALQSISGLKSLDISMNGLRNDAVGLYLRNKPSLDQLKMTGNALTRLSHNLFKESKGLRAITIDDNQISVIERGTFEPLSQLEMLNLAKNNLAHICDFKLTQVKYLNLSQNSIEFFVTREDDQLYWLEILDLSHNNLLYFPIVPKINNLKYLYLQNNMVGALNSEATMVSEANDLYSEITSEKTVRRNVLHSNWRLMPLIYIDLSYNHFRSFPLETLSRLLSLETLNFSYNCLQNITAHTDRNIQSTRQFCATLCLYGPINTAKNLNISCVIFGNLRTLKNLNLQENNIKNLQENTFLKNSLVSLNLAKNAHMVVQEDALNGVQETLQSLIISETNMTSSDLSLPCMPALTQLNISNNRLDVIPSSLSCSPLREIDIRNNNFASLNHSLILALSLHLNVMYISGNYFNCCDSKWLIILDELKIKVLDVNDTVCFTSGGNVTVTGYLNNRSVYCLFHMKEQDIHFGTVIIIMLFATVILTVFILFIRKVVCTQRSFITGLQSSLPTMTPKQQDVRCQPQPSIMSQKVQLTLKLFMLETARSKLEQELSNLIKKAYEEVQGFLNTSFPTSVFSDLTKALDTKYEVINKLSASFKSLTVEPQVCGQLISKPAAVQQDDIKHGINRATTTSSSHLEAEEKEHAVVLDEKRPTDAVSLPPASQRPEINPERPPILLPPLQASFPGISNTNPMKITHELMSWGCKDDFQVKHQKQTSSQLLHFLREKAKNIGLLEITVMEWSKRTLSSPERPAIKTQSYQFRQVVTDDLTNPLEPKTLFADMENQAPVFRVKRVETSGSLTYSCVIATKTELWDIGEIFTEVGRGDLKAIPFENKDCPNITPQVEHNCLNAQRENQSLQSTDPKHVSHFDGVKTPAMKCITIPEFQTCRFEETEVVVSHIVSPGNFYVQHADSIMKWQTLVPDSWKASRSYAAQNCIPDIGTQVIGWFPKQEQWCRSQVTKICGVSEGRETSIKVEVKRLDQGDTACLSLSDIKELTPEMAVLPLQAVQVSLANVTPVNGSDWSEEAVGWFRDMVDNRTLYARLYPQGPKVTVELFLEKGKLRAMRRGASLSLRLAQNGHAIHSKLKKVCLMKRNLESKMNWGAFYAVISGVNRHSTGIGRVWLSVIFIFRILVLVVAAESVWGDEKSGFTCNTQQPGCNSVCYDQFFPISHIRLWALQLILVSTPALLVAMHVAHRRHIDKKILRKSGRSSPKELERIKTQKFQISGALWWTYMLSIIFRILFEVAFLYIFYLIYPGFRMVRLVKCDSYPCPNTVDCFVSRPTEKTIFTVFMLAVSGLCVLLNLAEILYLIGRACQRCIRGPEEGSKGAWISQRFSTYKQNEINQLIADHSLKSKLSVTKKSPIEKDERRLSRWVCRRGTEVVSSRSPLFRSIQGHCWGPEDQLCTEACQRSRRPHGPSKTSHSHGGLEPAGKASRKSPGAFHCGGKVWLTVLFIFRILILSAATEKVWGDEQSGFICDTKQPGCENVCYDITFPISHVRFWVLQIIFVSTPTLIYLGHILHLVRMEEKQAEKDRQHALHSDKQALIVEGKPKKPLVRDERGHVRLQGELLRTYVFNVIFKTLFEVGFIVAQYLLYGFKLKPMYKCDRSPCPNVVNCYISRPTEKTIFIIFMLGVASVSLLLNLIEIYHLGFTKCRQGVAFRRRYQSFKGVPKEPSEAAVAYAPSYDDYFHQVQPPYPPVPSYNLSPLSEGTDSSLHPYHSKAAYKQNKDNLAVERSSNNPEECDLKAKKGAGSAPGSPTQARPGRSAKHSNNKTRIDDLQI</sequence>
<dbReference type="Proteomes" id="UP000518266">
    <property type="component" value="Unassembled WGS sequence"/>
</dbReference>
<dbReference type="InterPro" id="IPR019570">
    <property type="entry name" value="Connexin_CCC"/>
</dbReference>
<evidence type="ECO:0000256" key="12">
    <source>
        <dbReference type="ARBA" id="ARBA00023136"/>
    </source>
</evidence>
<proteinExistence type="inferred from homology"/>
<evidence type="ECO:0000256" key="13">
    <source>
        <dbReference type="RuleBase" id="RU000630"/>
    </source>
</evidence>
<dbReference type="InterPro" id="IPR001611">
    <property type="entry name" value="Leu-rich_rpt"/>
</dbReference>
<name>A0A7J5XMF9_DISMA</name>
<dbReference type="SUPFAM" id="SSF63748">
    <property type="entry name" value="Tudor/PWWP/MBT"/>
    <property type="match status" value="1"/>
</dbReference>
<evidence type="ECO:0000256" key="2">
    <source>
        <dbReference type="ARBA" id="ARBA00004610"/>
    </source>
</evidence>
<evidence type="ECO:0000256" key="6">
    <source>
        <dbReference type="ARBA" id="ARBA00022614"/>
    </source>
</evidence>
<evidence type="ECO:0000256" key="7">
    <source>
        <dbReference type="ARBA" id="ARBA00022692"/>
    </source>
</evidence>
<dbReference type="SMART" id="SM00037">
    <property type="entry name" value="CNX"/>
    <property type="match status" value="2"/>
</dbReference>
<feature type="domain" description="Connexin cysteine-rich" evidence="17">
    <location>
        <begin position="1358"/>
        <end position="1425"/>
    </location>
</feature>
<evidence type="ECO:0000256" key="8">
    <source>
        <dbReference type="ARBA" id="ARBA00022737"/>
    </source>
</evidence>